<feature type="active site" description="Nucleophile; for glutaminase activity" evidence="7">
    <location>
        <position position="172"/>
    </location>
</feature>
<dbReference type="InterPro" id="IPR003694">
    <property type="entry name" value="NAD_synthase"/>
</dbReference>
<dbReference type="InterPro" id="IPR041856">
    <property type="entry name" value="NAD+_synth_C"/>
</dbReference>
<organism evidence="11 12">
    <name type="scientific">Natranaerovirga hydrolytica</name>
    <dbReference type="NCBI Taxonomy" id="680378"/>
    <lineage>
        <taxon>Bacteria</taxon>
        <taxon>Bacillati</taxon>
        <taxon>Bacillota</taxon>
        <taxon>Clostridia</taxon>
        <taxon>Lachnospirales</taxon>
        <taxon>Natranaerovirgaceae</taxon>
        <taxon>Natranaerovirga</taxon>
    </lineage>
</organism>
<dbReference type="GO" id="GO:0005524">
    <property type="term" value="F:ATP binding"/>
    <property type="evidence" value="ECO:0007669"/>
    <property type="project" value="UniProtKB-UniRule"/>
</dbReference>
<dbReference type="InterPro" id="IPR036526">
    <property type="entry name" value="C-N_Hydrolase_sf"/>
</dbReference>
<dbReference type="UniPathway" id="UPA00253">
    <property type="reaction ID" value="UER00334"/>
</dbReference>
<dbReference type="Gene3D" id="3.60.110.10">
    <property type="entry name" value="Carbon-nitrogen hydrolase"/>
    <property type="match status" value="1"/>
</dbReference>
<feature type="binding site" evidence="7">
    <location>
        <position position="603"/>
    </location>
    <ligand>
        <name>deamido-NAD(+)</name>
        <dbReference type="ChEBI" id="CHEBI:58437"/>
        <note>ligand shared between two neighboring subunits</note>
    </ligand>
</feature>
<dbReference type="GO" id="GO:0005737">
    <property type="term" value="C:cytoplasm"/>
    <property type="evidence" value="ECO:0007669"/>
    <property type="project" value="InterPro"/>
</dbReference>
<evidence type="ECO:0000256" key="8">
    <source>
        <dbReference type="PIRNR" id="PIRNR006630"/>
    </source>
</evidence>
<dbReference type="EC" id="6.3.5.1" evidence="7 8"/>
<dbReference type="CDD" id="cd00553">
    <property type="entry name" value="NAD_synthase"/>
    <property type="match status" value="1"/>
</dbReference>
<feature type="binding site" evidence="7">
    <location>
        <position position="470"/>
    </location>
    <ligand>
        <name>deamido-NAD(+)</name>
        <dbReference type="ChEBI" id="CHEBI:58437"/>
        <note>ligand shared between two neighboring subunits</note>
    </ligand>
</feature>
<accession>A0A4R1N316</accession>
<comment type="catalytic activity">
    <reaction evidence="7 8">
        <text>deamido-NAD(+) + L-glutamine + ATP + H2O = L-glutamate + AMP + diphosphate + NAD(+) + H(+)</text>
        <dbReference type="Rhea" id="RHEA:24384"/>
        <dbReference type="ChEBI" id="CHEBI:15377"/>
        <dbReference type="ChEBI" id="CHEBI:15378"/>
        <dbReference type="ChEBI" id="CHEBI:29985"/>
        <dbReference type="ChEBI" id="CHEBI:30616"/>
        <dbReference type="ChEBI" id="CHEBI:33019"/>
        <dbReference type="ChEBI" id="CHEBI:57540"/>
        <dbReference type="ChEBI" id="CHEBI:58359"/>
        <dbReference type="ChEBI" id="CHEBI:58437"/>
        <dbReference type="ChEBI" id="CHEBI:456215"/>
        <dbReference type="EC" id="6.3.5.1"/>
    </reaction>
</comment>
<dbReference type="InterPro" id="IPR014445">
    <property type="entry name" value="Gln-dep_NAD_synthase"/>
</dbReference>
<keyword evidence="6 7" id="KW-0520">NAD</keyword>
<proteinExistence type="inferred from homology"/>
<feature type="binding site" evidence="7">
    <location>
        <position position="441"/>
    </location>
    <ligand>
        <name>deamido-NAD(+)</name>
        <dbReference type="ChEBI" id="CHEBI:58437"/>
        <note>ligand shared between two neighboring subunits</note>
    </ligand>
</feature>
<dbReference type="Pfam" id="PF02540">
    <property type="entry name" value="NAD_synthase"/>
    <property type="match status" value="1"/>
</dbReference>
<feature type="binding site" evidence="7">
    <location>
        <position position="122"/>
    </location>
    <ligand>
        <name>L-glutamine</name>
        <dbReference type="ChEBI" id="CHEBI:58359"/>
    </ligand>
</feature>
<dbReference type="NCBIfam" id="NF002730">
    <property type="entry name" value="PRK02628.1"/>
    <property type="match status" value="1"/>
</dbReference>
<dbReference type="FunFam" id="3.40.50.620:FF:000155">
    <property type="entry name" value="Glutamine-dependent NAD(+) synthetase"/>
    <property type="match status" value="1"/>
</dbReference>
<evidence type="ECO:0000256" key="7">
    <source>
        <dbReference type="HAMAP-Rule" id="MF_02090"/>
    </source>
</evidence>
<keyword evidence="4 7" id="KW-0547">Nucleotide-binding</keyword>
<dbReference type="GO" id="GO:0009435">
    <property type="term" value="P:NAD+ biosynthetic process"/>
    <property type="evidence" value="ECO:0007669"/>
    <property type="project" value="UniProtKB-UniRule"/>
</dbReference>
<dbReference type="Proteomes" id="UP000294545">
    <property type="component" value="Unassembled WGS sequence"/>
</dbReference>
<dbReference type="Gene3D" id="3.40.50.620">
    <property type="entry name" value="HUPs"/>
    <property type="match status" value="1"/>
</dbReference>
<comment type="similarity">
    <text evidence="9">Belongs to the NAD synthetase family.</text>
</comment>
<dbReference type="EMBL" id="SMGQ01000011">
    <property type="protein sequence ID" value="TCK98414.1"/>
    <property type="molecule type" value="Genomic_DNA"/>
</dbReference>
<dbReference type="SUPFAM" id="SSF52402">
    <property type="entry name" value="Adenine nucleotide alpha hydrolases-like"/>
    <property type="match status" value="1"/>
</dbReference>
<dbReference type="PIRSF" id="PIRSF006630">
    <property type="entry name" value="NADS_GAT"/>
    <property type="match status" value="1"/>
</dbReference>
<evidence type="ECO:0000256" key="2">
    <source>
        <dbReference type="ARBA" id="ARBA00007145"/>
    </source>
</evidence>
<protein>
    <recommendedName>
        <fullName evidence="7 8">Glutamine-dependent NAD(+) synthetase</fullName>
        <ecNumber evidence="7 8">6.3.5.1</ecNumber>
    </recommendedName>
    <alternativeName>
        <fullName evidence="7 8">NAD(+) synthase [glutamine-hydrolyzing]</fullName>
    </alternativeName>
</protein>
<evidence type="ECO:0000313" key="11">
    <source>
        <dbReference type="EMBL" id="TCK98414.1"/>
    </source>
</evidence>
<evidence type="ECO:0000256" key="3">
    <source>
        <dbReference type="ARBA" id="ARBA00022598"/>
    </source>
</evidence>
<evidence type="ECO:0000313" key="12">
    <source>
        <dbReference type="Proteomes" id="UP000294545"/>
    </source>
</evidence>
<evidence type="ECO:0000256" key="1">
    <source>
        <dbReference type="ARBA" id="ARBA00005188"/>
    </source>
</evidence>
<gene>
    <name evidence="7" type="primary">nadE</name>
    <name evidence="11" type="ORF">EDC19_0834</name>
</gene>
<dbReference type="Gene3D" id="1.10.10.1140">
    <property type="entry name" value="Glutamine-dependent NAD+ synthetase, C-terminal domain"/>
    <property type="match status" value="1"/>
</dbReference>
<evidence type="ECO:0000256" key="4">
    <source>
        <dbReference type="ARBA" id="ARBA00022741"/>
    </source>
</evidence>
<dbReference type="GO" id="GO:0004359">
    <property type="term" value="F:glutaminase activity"/>
    <property type="evidence" value="ECO:0007669"/>
    <property type="project" value="InterPro"/>
</dbReference>
<sequence length="642" mass="72311">MKNHNFIKVGAASPKVKVGDVLYNEQAIIQSIDNALDNHVSILTFPELCVTGYTCGDLFFQSALLEEAIHSIERIRLKTKDLPIFFVIGAPIEVKGQLFNCSIGLCEGKVLGIVPKTYLPNYSEFYENRWFTSSKEIDFEEIELNGERIPFGTDILFAHQHIKNCKIGIDICEDLWAPVPPSTFATLSGATIILNNSASNDIVGKSHYRKQLIEQQSARTIGAYVFSSCGYGESTTDVVFGGHCLIYENGKLLSENNRFSLEESLIYSDIDLELLTNDRMKRNTFYDRSLNKPYRAILFDCRVKHTLLNRPVNPYPFVPQNQDVRQEHCEEIFSIQTVGLAKRIEHIGCKKVVVGISGGLDSTLALLVCVKTFDQLGKDRKDIIGITMPGFGTTGRTYNNALSLMNELGVTIKEIPIKALSLQQFKDIGHDPNILDVTYENVQARGRTQFLMNIANKENGIVVGTGDLSELALGWATYNGDHMSMYGVNGSIPKTLIRYLIDWVAATQLKEKAKEVLLDILDTPVSPELLPPSESGEIEQKTEEVVGPYELHDFFLYNMIRYGFSPSKILYLGEIAFKDLYDQSTILKWLKKFYYRFFSQQFKRSCLPDGPKVGSICLSPRGDWRMPSDAIVKVWIDELESI</sequence>
<comment type="pathway">
    <text evidence="1 7 8">Cofactor biosynthesis; NAD(+) biosynthesis; NAD(+) from deamido-NAD(+) (L-Gln route): step 1/1.</text>
</comment>
<feature type="binding site" evidence="7">
    <location>
        <begin position="475"/>
        <end position="478"/>
    </location>
    <ligand>
        <name>deamido-NAD(+)</name>
        <dbReference type="ChEBI" id="CHEBI:58437"/>
        <note>ligand shared between two neighboring subunits</note>
    </ligand>
</feature>
<evidence type="ECO:0000259" key="10">
    <source>
        <dbReference type="PROSITE" id="PS50263"/>
    </source>
</evidence>
<dbReference type="InterPro" id="IPR022310">
    <property type="entry name" value="NAD/GMP_synthase"/>
</dbReference>
<feature type="binding site" evidence="7">
    <location>
        <position position="205"/>
    </location>
    <ligand>
        <name>L-glutamine</name>
        <dbReference type="ChEBI" id="CHEBI:58359"/>
    </ligand>
</feature>
<dbReference type="InterPro" id="IPR014729">
    <property type="entry name" value="Rossmann-like_a/b/a_fold"/>
</dbReference>
<dbReference type="SUPFAM" id="SSF56317">
    <property type="entry name" value="Carbon-nitrogen hydrolase"/>
    <property type="match status" value="1"/>
</dbReference>
<comment type="similarity">
    <text evidence="2 7 8">In the C-terminal section; belongs to the NAD synthetase family.</text>
</comment>
<dbReference type="HAMAP" id="MF_02090">
    <property type="entry name" value="NadE_glutamine_dep"/>
    <property type="match status" value="1"/>
</dbReference>
<dbReference type="PANTHER" id="PTHR23090">
    <property type="entry name" value="NH 3 /GLUTAMINE-DEPENDENT NAD + SYNTHETASE"/>
    <property type="match status" value="1"/>
</dbReference>
<evidence type="ECO:0000256" key="5">
    <source>
        <dbReference type="ARBA" id="ARBA00022840"/>
    </source>
</evidence>
<comment type="function">
    <text evidence="7">Catalyzes the ATP-dependent amidation of deamido-NAD to form NAD. Uses L-glutamine as a nitrogen source.</text>
</comment>
<keyword evidence="5 7" id="KW-0067">ATP-binding</keyword>
<dbReference type="OrthoDB" id="9803818at2"/>
<dbReference type="GO" id="GO:0003952">
    <property type="term" value="F:NAD+ synthase (glutamine-hydrolyzing) activity"/>
    <property type="evidence" value="ECO:0007669"/>
    <property type="project" value="UniProtKB-UniRule"/>
</dbReference>
<dbReference type="RefSeq" id="WP_132280939.1">
    <property type="nucleotide sequence ID" value="NZ_SMGQ01000011.1"/>
</dbReference>
<keyword evidence="12" id="KW-1185">Reference proteome</keyword>
<dbReference type="AlphaFoldDB" id="A0A4R1N316"/>
<dbReference type="NCBIfam" id="TIGR00552">
    <property type="entry name" value="nadE"/>
    <property type="match status" value="1"/>
</dbReference>
<dbReference type="PANTHER" id="PTHR23090:SF9">
    <property type="entry name" value="GLUTAMINE-DEPENDENT NAD(+) SYNTHETASE"/>
    <property type="match status" value="1"/>
</dbReference>
<evidence type="ECO:0000256" key="9">
    <source>
        <dbReference type="RuleBase" id="RU003811"/>
    </source>
</evidence>
<comment type="caution">
    <text evidence="11">The sequence shown here is derived from an EMBL/GenBank/DDBJ whole genome shotgun (WGS) entry which is preliminary data.</text>
</comment>
<reference evidence="11 12" key="1">
    <citation type="submission" date="2019-03" db="EMBL/GenBank/DDBJ databases">
        <title>Genomic Encyclopedia of Type Strains, Phase IV (KMG-IV): sequencing the most valuable type-strain genomes for metagenomic binning, comparative biology and taxonomic classification.</title>
        <authorList>
            <person name="Goeker M."/>
        </authorList>
    </citation>
    <scope>NUCLEOTIDE SEQUENCE [LARGE SCALE GENOMIC DNA]</scope>
    <source>
        <strain evidence="11 12">DSM 24176</strain>
    </source>
</reference>
<feature type="active site" description="For glutaminase activity" evidence="7">
    <location>
        <position position="116"/>
    </location>
</feature>
<feature type="domain" description="CN hydrolase" evidence="10">
    <location>
        <begin position="7"/>
        <end position="272"/>
    </location>
</feature>
<name>A0A4R1N316_9FIRM</name>
<dbReference type="PROSITE" id="PS50263">
    <property type="entry name" value="CN_HYDROLASE"/>
    <property type="match status" value="1"/>
</dbReference>
<dbReference type="GO" id="GO:0008795">
    <property type="term" value="F:NAD+ synthase activity"/>
    <property type="evidence" value="ECO:0007669"/>
    <property type="project" value="UniProtKB-UniRule"/>
</dbReference>
<dbReference type="Pfam" id="PF00795">
    <property type="entry name" value="CN_hydrolase"/>
    <property type="match status" value="1"/>
</dbReference>
<feature type="active site" description="Proton acceptor; for glutaminase activity" evidence="7">
    <location>
        <position position="47"/>
    </location>
</feature>
<feature type="binding site" evidence="7">
    <location>
        <position position="199"/>
    </location>
    <ligand>
        <name>L-glutamine</name>
        <dbReference type="ChEBI" id="CHEBI:58359"/>
    </ligand>
</feature>
<feature type="binding site" evidence="7">
    <location>
        <position position="465"/>
    </location>
    <ligand>
        <name>ATP</name>
        <dbReference type="ChEBI" id="CHEBI:30616"/>
    </ligand>
</feature>
<keyword evidence="3 7" id="KW-0436">Ligase</keyword>
<dbReference type="CDD" id="cd07570">
    <property type="entry name" value="GAT_Gln-NAD-synth"/>
    <property type="match status" value="1"/>
</dbReference>
<dbReference type="InterPro" id="IPR003010">
    <property type="entry name" value="C-N_Hydrolase"/>
</dbReference>
<evidence type="ECO:0000256" key="6">
    <source>
        <dbReference type="ARBA" id="ARBA00023027"/>
    </source>
</evidence>
<feature type="binding site" evidence="7">
    <location>
        <begin position="355"/>
        <end position="362"/>
    </location>
    <ligand>
        <name>ATP</name>
        <dbReference type="ChEBI" id="CHEBI:30616"/>
    </ligand>
</feature>